<organism evidence="1">
    <name type="scientific">uncultured Caudovirales phage</name>
    <dbReference type="NCBI Taxonomy" id="2100421"/>
    <lineage>
        <taxon>Viruses</taxon>
        <taxon>Duplodnaviria</taxon>
        <taxon>Heunggongvirae</taxon>
        <taxon>Uroviricota</taxon>
        <taxon>Caudoviricetes</taxon>
        <taxon>Peduoviridae</taxon>
        <taxon>Maltschvirus</taxon>
        <taxon>Maltschvirus maltsch</taxon>
    </lineage>
</organism>
<evidence type="ECO:0000313" key="2">
    <source>
        <dbReference type="EMBL" id="CAB4191509.1"/>
    </source>
</evidence>
<dbReference type="EMBL" id="LR797174">
    <property type="protein sequence ID" value="CAB4191509.1"/>
    <property type="molecule type" value="Genomic_DNA"/>
</dbReference>
<protein>
    <submittedName>
        <fullName evidence="1">Uncharacterized protein</fullName>
    </submittedName>
</protein>
<reference evidence="1" key="1">
    <citation type="submission" date="2020-04" db="EMBL/GenBank/DDBJ databases">
        <authorList>
            <person name="Chiriac C."/>
            <person name="Salcher M."/>
            <person name="Ghai R."/>
            <person name="Kavagutti S V."/>
        </authorList>
    </citation>
    <scope>NUCLEOTIDE SEQUENCE</scope>
</reference>
<dbReference type="EMBL" id="LR796291">
    <property type="protein sequence ID" value="CAB4135029.1"/>
    <property type="molecule type" value="Genomic_DNA"/>
</dbReference>
<sequence>MAIGSTPEIGTTFGLWRDMTPEQRTDWFTYMEKNWGAYLMAGYATLVHNKKNRYYQKKEPHHA</sequence>
<evidence type="ECO:0000313" key="1">
    <source>
        <dbReference type="EMBL" id="CAB4135029.1"/>
    </source>
</evidence>
<gene>
    <name evidence="2" type="ORF">UFOVP1226_49</name>
    <name evidence="1" type="ORF">UFOVP278_48</name>
</gene>
<proteinExistence type="predicted"/>
<accession>A0A6J5LTK5</accession>
<name>A0A6J5LTK5_9CAUD</name>